<reference evidence="2" key="1">
    <citation type="submission" date="2021-10" db="EMBL/GenBank/DDBJ databases">
        <title>Tropical sea cucumber genome reveals ecological adaptation and Cuvierian tubules defense mechanism.</title>
        <authorList>
            <person name="Chen T."/>
        </authorList>
    </citation>
    <scope>NUCLEOTIDE SEQUENCE</scope>
    <source>
        <strain evidence="2">Nanhai2018</strain>
        <tissue evidence="2">Muscle</tissue>
    </source>
</reference>
<accession>A0A9Q1CGD3</accession>
<sequence length="249" mass="29531">MGRKTEYKRQFREPTKLMQEEYKRNVQYCHLRRQLEHQHNFIEWDWDSESDNGQQYESRNKNVNNSRYQRMDQEESEEESPRCEKQVQTPDWHNNGKQTTATSREPAVDKMDETDLITAKTKPFSGKKRRSTSGQKRKSRPSTSPRNDAKTPKTDPKPPFHAFGWADATKGIGAKKTYNVRATNEVHPAALRAYKRRELDILKTEEERRRETLRKKRVRALFNASPPRADDDVWLTEYQRNFSARTPSR</sequence>
<keyword evidence="3" id="KW-1185">Reference proteome</keyword>
<dbReference type="GO" id="GO:0008017">
    <property type="term" value="F:microtubule binding"/>
    <property type="evidence" value="ECO:0007669"/>
    <property type="project" value="TreeGrafter"/>
</dbReference>
<evidence type="ECO:0000256" key="1">
    <source>
        <dbReference type="SAM" id="MobiDB-lite"/>
    </source>
</evidence>
<evidence type="ECO:0000313" key="2">
    <source>
        <dbReference type="EMBL" id="KAJ8044831.1"/>
    </source>
</evidence>
<dbReference type="PANTHER" id="PTHR31022:SF4">
    <property type="entry name" value="CENTRIOLE, CILIA AND SPINDLE-ASSOCIATED PROTEIN"/>
    <property type="match status" value="1"/>
</dbReference>
<organism evidence="2 3">
    <name type="scientific">Holothuria leucospilota</name>
    <name type="common">Black long sea cucumber</name>
    <name type="synonym">Mertensiothuria leucospilota</name>
    <dbReference type="NCBI Taxonomy" id="206669"/>
    <lineage>
        <taxon>Eukaryota</taxon>
        <taxon>Metazoa</taxon>
        <taxon>Echinodermata</taxon>
        <taxon>Eleutherozoa</taxon>
        <taxon>Echinozoa</taxon>
        <taxon>Holothuroidea</taxon>
        <taxon>Aspidochirotacea</taxon>
        <taxon>Aspidochirotida</taxon>
        <taxon>Holothuriidae</taxon>
        <taxon>Holothuria</taxon>
    </lineage>
</organism>
<protein>
    <submittedName>
        <fullName evidence="2">Centriole, cilia and spindle-associated protein</fullName>
    </submittedName>
</protein>
<name>A0A9Q1CGD3_HOLLE</name>
<dbReference type="GO" id="GO:0005814">
    <property type="term" value="C:centriole"/>
    <property type="evidence" value="ECO:0007669"/>
    <property type="project" value="TreeGrafter"/>
</dbReference>
<feature type="compositionally biased region" description="Basic and acidic residues" evidence="1">
    <location>
        <begin position="147"/>
        <end position="158"/>
    </location>
</feature>
<dbReference type="PANTHER" id="PTHR31022">
    <property type="entry name" value="CENTRIOLE, CILIA AND SPINDLE-ASSOCIATED PROTEIN"/>
    <property type="match status" value="1"/>
</dbReference>
<feature type="compositionally biased region" description="Basic residues" evidence="1">
    <location>
        <begin position="125"/>
        <end position="140"/>
    </location>
</feature>
<gene>
    <name evidence="2" type="ORF">HOLleu_07699</name>
</gene>
<dbReference type="GO" id="GO:0036064">
    <property type="term" value="C:ciliary basal body"/>
    <property type="evidence" value="ECO:0007669"/>
    <property type="project" value="TreeGrafter"/>
</dbReference>
<dbReference type="OrthoDB" id="6616361at2759"/>
<comment type="caution">
    <text evidence="2">The sequence shown here is derived from an EMBL/GenBank/DDBJ whole genome shotgun (WGS) entry which is preliminary data.</text>
</comment>
<proteinExistence type="predicted"/>
<dbReference type="Pfam" id="PF15748">
    <property type="entry name" value="CCSAP"/>
    <property type="match status" value="1"/>
</dbReference>
<feature type="compositionally biased region" description="Polar residues" evidence="1">
    <location>
        <begin position="51"/>
        <end position="68"/>
    </location>
</feature>
<dbReference type="Proteomes" id="UP001152320">
    <property type="component" value="Chromosome 3"/>
</dbReference>
<feature type="compositionally biased region" description="Basic and acidic residues" evidence="1">
    <location>
        <begin position="69"/>
        <end position="85"/>
    </location>
</feature>
<dbReference type="GO" id="GO:0005819">
    <property type="term" value="C:spindle"/>
    <property type="evidence" value="ECO:0007669"/>
    <property type="project" value="TreeGrafter"/>
</dbReference>
<dbReference type="InterPro" id="IPR029774">
    <property type="entry name" value="CSAP"/>
</dbReference>
<dbReference type="GO" id="GO:0035869">
    <property type="term" value="C:ciliary transition zone"/>
    <property type="evidence" value="ECO:0007669"/>
    <property type="project" value="TreeGrafter"/>
</dbReference>
<dbReference type="GO" id="GO:1901673">
    <property type="term" value="P:regulation of mitotic spindle assembly"/>
    <property type="evidence" value="ECO:0007669"/>
    <property type="project" value="TreeGrafter"/>
</dbReference>
<feature type="region of interest" description="Disordered" evidence="1">
    <location>
        <begin position="46"/>
        <end position="167"/>
    </location>
</feature>
<evidence type="ECO:0000313" key="3">
    <source>
        <dbReference type="Proteomes" id="UP001152320"/>
    </source>
</evidence>
<dbReference type="AlphaFoldDB" id="A0A9Q1CGD3"/>
<dbReference type="EMBL" id="JAIZAY010000003">
    <property type="protein sequence ID" value="KAJ8044831.1"/>
    <property type="molecule type" value="Genomic_DNA"/>
</dbReference>
<feature type="compositionally biased region" description="Polar residues" evidence="1">
    <location>
        <begin position="86"/>
        <end position="103"/>
    </location>
</feature>